<name>A0ACC4B9G5_POPAL</name>
<protein>
    <submittedName>
        <fullName evidence="1">Uncharacterized protein</fullName>
    </submittedName>
</protein>
<dbReference type="Proteomes" id="UP000309997">
    <property type="component" value="Unassembled WGS sequence"/>
</dbReference>
<dbReference type="EMBL" id="RCHU02000012">
    <property type="protein sequence ID" value="KAL3574674.1"/>
    <property type="molecule type" value="Genomic_DNA"/>
</dbReference>
<evidence type="ECO:0000313" key="1">
    <source>
        <dbReference type="EMBL" id="KAL3574674.1"/>
    </source>
</evidence>
<proteinExistence type="predicted"/>
<evidence type="ECO:0000313" key="2">
    <source>
        <dbReference type="Proteomes" id="UP000309997"/>
    </source>
</evidence>
<comment type="caution">
    <text evidence="1">The sequence shown here is derived from an EMBL/GenBank/DDBJ whole genome shotgun (WGS) entry which is preliminary data.</text>
</comment>
<organism evidence="1 2">
    <name type="scientific">Populus alba</name>
    <name type="common">White poplar</name>
    <dbReference type="NCBI Taxonomy" id="43335"/>
    <lineage>
        <taxon>Eukaryota</taxon>
        <taxon>Viridiplantae</taxon>
        <taxon>Streptophyta</taxon>
        <taxon>Embryophyta</taxon>
        <taxon>Tracheophyta</taxon>
        <taxon>Spermatophyta</taxon>
        <taxon>Magnoliopsida</taxon>
        <taxon>eudicotyledons</taxon>
        <taxon>Gunneridae</taxon>
        <taxon>Pentapetalae</taxon>
        <taxon>rosids</taxon>
        <taxon>fabids</taxon>
        <taxon>Malpighiales</taxon>
        <taxon>Salicaceae</taxon>
        <taxon>Saliceae</taxon>
        <taxon>Populus</taxon>
    </lineage>
</organism>
<reference evidence="1 2" key="1">
    <citation type="journal article" date="2024" name="Plant Biotechnol. J.">
        <title>Genome and CRISPR/Cas9 system of a widespread forest tree (Populus alba) in the world.</title>
        <authorList>
            <person name="Liu Y.J."/>
            <person name="Jiang P.F."/>
            <person name="Han X.M."/>
            <person name="Li X.Y."/>
            <person name="Wang H.M."/>
            <person name="Wang Y.J."/>
            <person name="Wang X.X."/>
            <person name="Zeng Q.Y."/>
        </authorList>
    </citation>
    <scope>NUCLEOTIDE SEQUENCE [LARGE SCALE GENOMIC DNA]</scope>
    <source>
        <strain evidence="2">cv. PAL-ZL1</strain>
    </source>
</reference>
<sequence>MELSRLQGKLLAEGLHNVSNLILTIREMKGMSYPAFTKMVELKICDCLKVTSLPSLGKLSILRRLEHMPGWEEWTWRWCWRRNSQKYSLTSLKELGVQHLSSNLCEFLTVPKSNYFQRRAPLARLDSCISVTVHLRKNCAKRVAEFRIQPFGRLTNFDVPQHLVDRYRNFKVLNPST</sequence>
<keyword evidence="2" id="KW-1185">Reference proteome</keyword>
<accession>A0ACC4B9G5</accession>
<gene>
    <name evidence="1" type="ORF">D5086_022775</name>
</gene>